<evidence type="ECO:0000313" key="4">
    <source>
        <dbReference type="EMBL" id="EXJ91005.1"/>
    </source>
</evidence>
<dbReference type="GO" id="GO:0000976">
    <property type="term" value="F:transcription cis-regulatory region binding"/>
    <property type="evidence" value="ECO:0007669"/>
    <property type="project" value="TreeGrafter"/>
</dbReference>
<accession>W9YMV4</accession>
<name>W9YMV4_9EURO</name>
<evidence type="ECO:0000256" key="2">
    <source>
        <dbReference type="ARBA" id="ARBA00023242"/>
    </source>
</evidence>
<evidence type="ECO:0008006" key="6">
    <source>
        <dbReference type="Google" id="ProtNLM"/>
    </source>
</evidence>
<dbReference type="GO" id="GO:0045944">
    <property type="term" value="P:positive regulation of transcription by RNA polymerase II"/>
    <property type="evidence" value="ECO:0007669"/>
    <property type="project" value="TreeGrafter"/>
</dbReference>
<dbReference type="InterPro" id="IPR021858">
    <property type="entry name" value="Fun_TF"/>
</dbReference>
<dbReference type="GeneID" id="19158998"/>
<dbReference type="STRING" id="1182541.W9YMV4"/>
<gene>
    <name evidence="4" type="ORF">A1O1_04112</name>
</gene>
<feature type="region of interest" description="Disordered" evidence="3">
    <location>
        <begin position="547"/>
        <end position="568"/>
    </location>
</feature>
<evidence type="ECO:0000313" key="5">
    <source>
        <dbReference type="Proteomes" id="UP000019484"/>
    </source>
</evidence>
<dbReference type="PANTHER" id="PTHR37534">
    <property type="entry name" value="TRANSCRIPTIONAL ACTIVATOR PROTEIN UGA3"/>
    <property type="match status" value="1"/>
</dbReference>
<comment type="caution">
    <text evidence="4">The sequence shown here is derived from an EMBL/GenBank/DDBJ whole genome shotgun (WGS) entry which is preliminary data.</text>
</comment>
<reference evidence="4 5" key="1">
    <citation type="submission" date="2013-03" db="EMBL/GenBank/DDBJ databases">
        <title>The Genome Sequence of Capronia coronata CBS 617.96.</title>
        <authorList>
            <consortium name="The Broad Institute Genomics Platform"/>
            <person name="Cuomo C."/>
            <person name="de Hoog S."/>
            <person name="Gorbushina A."/>
            <person name="Walker B."/>
            <person name="Young S.K."/>
            <person name="Zeng Q."/>
            <person name="Gargeya S."/>
            <person name="Fitzgerald M."/>
            <person name="Haas B."/>
            <person name="Abouelleil A."/>
            <person name="Allen A.W."/>
            <person name="Alvarado L."/>
            <person name="Arachchi H.M."/>
            <person name="Berlin A.M."/>
            <person name="Chapman S.B."/>
            <person name="Gainer-Dewar J."/>
            <person name="Goldberg J."/>
            <person name="Griggs A."/>
            <person name="Gujja S."/>
            <person name="Hansen M."/>
            <person name="Howarth C."/>
            <person name="Imamovic A."/>
            <person name="Ireland A."/>
            <person name="Larimer J."/>
            <person name="McCowan C."/>
            <person name="Murphy C."/>
            <person name="Pearson M."/>
            <person name="Poon T.W."/>
            <person name="Priest M."/>
            <person name="Roberts A."/>
            <person name="Saif S."/>
            <person name="Shea T."/>
            <person name="Sisk P."/>
            <person name="Sykes S."/>
            <person name="Wortman J."/>
            <person name="Nusbaum C."/>
            <person name="Birren B."/>
        </authorList>
    </citation>
    <scope>NUCLEOTIDE SEQUENCE [LARGE SCALE GENOMIC DNA]</scope>
    <source>
        <strain evidence="4 5">CBS 617.96</strain>
    </source>
</reference>
<dbReference type="Proteomes" id="UP000019484">
    <property type="component" value="Unassembled WGS sequence"/>
</dbReference>
<dbReference type="AlphaFoldDB" id="W9YMV4"/>
<protein>
    <recommendedName>
        <fullName evidence="6">Transcription factor domain-containing protein</fullName>
    </recommendedName>
</protein>
<dbReference type="Pfam" id="PF11951">
    <property type="entry name" value="Fungal_trans_2"/>
    <property type="match status" value="1"/>
</dbReference>
<keyword evidence="2" id="KW-0539">Nucleus</keyword>
<evidence type="ECO:0000256" key="3">
    <source>
        <dbReference type="SAM" id="MobiDB-lite"/>
    </source>
</evidence>
<proteinExistence type="predicted"/>
<organism evidence="4 5">
    <name type="scientific">Capronia coronata CBS 617.96</name>
    <dbReference type="NCBI Taxonomy" id="1182541"/>
    <lineage>
        <taxon>Eukaryota</taxon>
        <taxon>Fungi</taxon>
        <taxon>Dikarya</taxon>
        <taxon>Ascomycota</taxon>
        <taxon>Pezizomycotina</taxon>
        <taxon>Eurotiomycetes</taxon>
        <taxon>Chaetothyriomycetidae</taxon>
        <taxon>Chaetothyriales</taxon>
        <taxon>Herpotrichiellaceae</taxon>
        <taxon>Capronia</taxon>
    </lineage>
</organism>
<evidence type="ECO:0000256" key="1">
    <source>
        <dbReference type="ARBA" id="ARBA00004123"/>
    </source>
</evidence>
<dbReference type="GO" id="GO:0005634">
    <property type="term" value="C:nucleus"/>
    <property type="evidence" value="ECO:0007669"/>
    <property type="project" value="UniProtKB-SubCell"/>
</dbReference>
<dbReference type="eggNOG" id="ENOG502QPY2">
    <property type="taxonomic scope" value="Eukaryota"/>
</dbReference>
<dbReference type="GO" id="GO:0003700">
    <property type="term" value="F:DNA-binding transcription factor activity"/>
    <property type="evidence" value="ECO:0007669"/>
    <property type="project" value="TreeGrafter"/>
</dbReference>
<sequence>MIQLTPEELKSPLSAHADHGRESFFSSGIQCFDQIQTELDDLIEAPFNKSPKSVESNHHFAAAEWLANFRDPDSLQLFPMPPPTEDSGPILERATAVSNEEAEEHTPYPTMVINDAEESMRPPEQELASAQSPPGSDVNFYIQQFQSSHDTPEVIWTLFNLQTCKILSIKDNVTKNPWRTLIWPLAKNCPPLYHALAAMTCTQMSRTQPQFRARGKWHFERGIQALNSTSDDSRSQIPLEAALACRLALGFAESWNHQISSTGITHISAARTLIRQAVFKARASNLSANELSRLSFLANTWMYMDVLARITVADDVGYLTDHEVMTACSLLSPVPRAQQIDPLMGCAITLFPLISRLADLVSSVRRRRKKGTSLSTISKATELRLEIERWTTAIEFQRSEGSTSNAIPDSIQTAEAYRWASLLLLRQTAPEVPWAHSIWELAQKALVYLATIPLESPTTIVQIFPLMVAGCEAFEEEDRDWVRQRWQLMSKSMITGIVVRCLHVTEEVWRRRDVFETNQKSCRPSAASRHNSPLDAAMDIPEDEMAYAVPGQPPSRRSSPGPSRTASATFPDSLVFKKRVDPLTRAGYTDYTVTGDLHWLGVMKDWGWESKYIQLSEYVLDARNFRWANTDF</sequence>
<dbReference type="RefSeq" id="XP_007723199.1">
    <property type="nucleotide sequence ID" value="XM_007725009.1"/>
</dbReference>
<dbReference type="HOGENOM" id="CLU_011075_1_0_1"/>
<dbReference type="EMBL" id="AMWN01000003">
    <property type="protein sequence ID" value="EXJ91005.1"/>
    <property type="molecule type" value="Genomic_DNA"/>
</dbReference>
<comment type="subcellular location">
    <subcellularLocation>
        <location evidence="1">Nucleus</location>
    </subcellularLocation>
</comment>
<keyword evidence="5" id="KW-1185">Reference proteome</keyword>
<dbReference type="PANTHER" id="PTHR37534:SF47">
    <property type="entry name" value="ZN(2)-C6 FUNGAL-TYPE DOMAIN-CONTAINING PROTEIN"/>
    <property type="match status" value="1"/>
</dbReference>
<dbReference type="OrthoDB" id="3886144at2759"/>
<feature type="compositionally biased region" description="Low complexity" evidence="3">
    <location>
        <begin position="554"/>
        <end position="568"/>
    </location>
</feature>